<name>A0A382L6U7_9ZZZZ</name>
<evidence type="ECO:0008006" key="3">
    <source>
        <dbReference type="Google" id="ProtNLM"/>
    </source>
</evidence>
<evidence type="ECO:0000256" key="1">
    <source>
        <dbReference type="SAM" id="MobiDB-lite"/>
    </source>
</evidence>
<gene>
    <name evidence="2" type="ORF">METZ01_LOCUS283591</name>
</gene>
<organism evidence="2">
    <name type="scientific">marine metagenome</name>
    <dbReference type="NCBI Taxonomy" id="408172"/>
    <lineage>
        <taxon>unclassified sequences</taxon>
        <taxon>metagenomes</taxon>
        <taxon>ecological metagenomes</taxon>
    </lineage>
</organism>
<accession>A0A382L6U7</accession>
<evidence type="ECO:0000313" key="2">
    <source>
        <dbReference type="EMBL" id="SVC30737.1"/>
    </source>
</evidence>
<feature type="compositionally biased region" description="Basic and acidic residues" evidence="1">
    <location>
        <begin position="162"/>
        <end position="188"/>
    </location>
</feature>
<sequence>MSKGIKHSKPILGMLLAASLAIGQGGISYLSQKLLVENTIKDRIQDALSKIIDSHKYVVNVSVELEIMDEVEEQITVLSPRYQSKQQTISPAEETAQVLLEMQAQMMEESEAEREQYSIGLPIPGFEIDISERKTAKKQKPKPRPMTPETMRPMDETPQGVEHADPGVDKVLRSKRPARAEIRKMELS</sequence>
<protein>
    <recommendedName>
        <fullName evidence="3">Flagellar M-ring C-terminal domain-containing protein</fullName>
    </recommendedName>
</protein>
<reference evidence="2" key="1">
    <citation type="submission" date="2018-05" db="EMBL/GenBank/DDBJ databases">
        <authorList>
            <person name="Lanie J.A."/>
            <person name="Ng W.-L."/>
            <person name="Kazmierczak K.M."/>
            <person name="Andrzejewski T.M."/>
            <person name="Davidsen T.M."/>
            <person name="Wayne K.J."/>
            <person name="Tettelin H."/>
            <person name="Glass J.I."/>
            <person name="Rusch D."/>
            <person name="Podicherti R."/>
            <person name="Tsui H.-C.T."/>
            <person name="Winkler M.E."/>
        </authorList>
    </citation>
    <scope>NUCLEOTIDE SEQUENCE</scope>
</reference>
<feature type="region of interest" description="Disordered" evidence="1">
    <location>
        <begin position="132"/>
        <end position="188"/>
    </location>
</feature>
<dbReference type="AlphaFoldDB" id="A0A382L6U7"/>
<proteinExistence type="predicted"/>
<dbReference type="EMBL" id="UINC01084259">
    <property type="protein sequence ID" value="SVC30737.1"/>
    <property type="molecule type" value="Genomic_DNA"/>
</dbReference>
<feature type="non-terminal residue" evidence="2">
    <location>
        <position position="188"/>
    </location>
</feature>